<evidence type="ECO:0000313" key="3">
    <source>
        <dbReference type="Proteomes" id="UP000199301"/>
    </source>
</evidence>
<evidence type="ECO:0000313" key="2">
    <source>
        <dbReference type="EMBL" id="SDR19507.1"/>
    </source>
</evidence>
<dbReference type="GO" id="GO:0035312">
    <property type="term" value="F:5'-3' DNA exonuclease activity"/>
    <property type="evidence" value="ECO:0007669"/>
    <property type="project" value="TreeGrafter"/>
</dbReference>
<dbReference type="SMART" id="SM00481">
    <property type="entry name" value="POLIIIAc"/>
    <property type="match status" value="1"/>
</dbReference>
<dbReference type="CDD" id="cd07438">
    <property type="entry name" value="PHP_HisPPase_AMP"/>
    <property type="match status" value="1"/>
</dbReference>
<dbReference type="PANTHER" id="PTHR42924">
    <property type="entry name" value="EXONUCLEASE"/>
    <property type="match status" value="1"/>
</dbReference>
<dbReference type="Gene3D" id="1.10.150.650">
    <property type="match status" value="1"/>
</dbReference>
<reference evidence="3" key="1">
    <citation type="submission" date="2016-10" db="EMBL/GenBank/DDBJ databases">
        <authorList>
            <person name="Varghese N."/>
            <person name="Submissions S."/>
        </authorList>
    </citation>
    <scope>NUCLEOTIDE SEQUENCE [LARGE SCALE GENOMIC DNA]</scope>
    <source>
        <strain evidence="3">DSM 45459</strain>
    </source>
</reference>
<dbReference type="Proteomes" id="UP000199301">
    <property type="component" value="Unassembled WGS sequence"/>
</dbReference>
<sequence>MLVGCGSPVPEASVTLADVRTDLHVHSTESDGTDEPADLVRVAVEAGLDTIALTDHDTTAGWREIERAVREQDGTSLRVVPGAELSCTSDDGQGGSVTVHLLAYLFDPESQALADEQLRLRSERRGRLEQMARRMAADGFPVDPDALMAGLPPDSPGGRPHLARALVEGGSVETVTEAFDKYLRTGGPYYLPRTDTPVERAIEMITEAGGVTVLAHPFAASRGRSVTEDVIADLADRGLRGVEVEHPDHGDEARARLRGLAAELGLVPTGGSDYHGTNKSIAMGSRLTEEQSLERLTAECTGSAIIG</sequence>
<name>A0A1H1H236_9ACTN</name>
<protein>
    <recommendedName>
        <fullName evidence="1">Polymerase/histidinol phosphatase N-terminal domain-containing protein</fullName>
    </recommendedName>
</protein>
<dbReference type="InterPro" id="IPR052018">
    <property type="entry name" value="PHP_domain"/>
</dbReference>
<dbReference type="SUPFAM" id="SSF89550">
    <property type="entry name" value="PHP domain-like"/>
    <property type="match status" value="1"/>
</dbReference>
<dbReference type="InterPro" id="IPR016195">
    <property type="entry name" value="Pol/histidinol_Pase-like"/>
</dbReference>
<accession>A0A1H1H236</accession>
<dbReference type="STRING" id="995062.SAMN04489718_4058"/>
<dbReference type="GO" id="GO:0004534">
    <property type="term" value="F:5'-3' RNA exonuclease activity"/>
    <property type="evidence" value="ECO:0007669"/>
    <property type="project" value="TreeGrafter"/>
</dbReference>
<gene>
    <name evidence="2" type="ORF">SAMN04489718_4058</name>
</gene>
<dbReference type="Pfam" id="PF02811">
    <property type="entry name" value="PHP"/>
    <property type="match status" value="1"/>
</dbReference>
<dbReference type="PANTHER" id="PTHR42924:SF3">
    <property type="entry name" value="POLYMERASE_HISTIDINOL PHOSPHATASE N-TERMINAL DOMAIN-CONTAINING PROTEIN"/>
    <property type="match status" value="1"/>
</dbReference>
<proteinExistence type="predicted"/>
<evidence type="ECO:0000259" key="1">
    <source>
        <dbReference type="SMART" id="SM00481"/>
    </source>
</evidence>
<dbReference type="Gene3D" id="3.20.20.140">
    <property type="entry name" value="Metal-dependent hydrolases"/>
    <property type="match status" value="1"/>
</dbReference>
<dbReference type="EMBL" id="FNKO01000002">
    <property type="protein sequence ID" value="SDR19507.1"/>
    <property type="molecule type" value="Genomic_DNA"/>
</dbReference>
<dbReference type="InterPro" id="IPR004013">
    <property type="entry name" value="PHP_dom"/>
</dbReference>
<feature type="domain" description="Polymerase/histidinol phosphatase N-terminal" evidence="1">
    <location>
        <begin position="21"/>
        <end position="89"/>
    </location>
</feature>
<keyword evidence="3" id="KW-1185">Reference proteome</keyword>
<dbReference type="InterPro" id="IPR003141">
    <property type="entry name" value="Pol/His_phosphatase_N"/>
</dbReference>
<organism evidence="2 3">
    <name type="scientific">Actinopolyspora saharensis</name>
    <dbReference type="NCBI Taxonomy" id="995062"/>
    <lineage>
        <taxon>Bacteria</taxon>
        <taxon>Bacillati</taxon>
        <taxon>Actinomycetota</taxon>
        <taxon>Actinomycetes</taxon>
        <taxon>Actinopolysporales</taxon>
        <taxon>Actinopolysporaceae</taxon>
        <taxon>Actinopolyspora</taxon>
    </lineage>
</organism>
<dbReference type="AlphaFoldDB" id="A0A1H1H236"/>